<feature type="chain" id="PRO_5042056198" evidence="1">
    <location>
        <begin position="24"/>
        <end position="301"/>
    </location>
</feature>
<dbReference type="AlphaFoldDB" id="A0AAD4HRB4"/>
<accession>A0AAD4HRB4</accession>
<proteinExistence type="predicted"/>
<keyword evidence="3" id="KW-1185">Reference proteome</keyword>
<dbReference type="RefSeq" id="XP_041231286.1">
    <property type="nucleotide sequence ID" value="XM_041376570.1"/>
</dbReference>
<keyword evidence="1" id="KW-0732">Signal</keyword>
<dbReference type="GeneID" id="64670868"/>
<sequence length="301" mass="33218">MKLLLELLLLSLSSFLFTSRGAAKPIPVISATARRTSWGTRRLLDSREPRGEDVAFLTHENLMGDTLAVLTHENLEVHTTSSGDRNLEETTLVTVTVKTYLWNSHILPIMRVLAVVGHLGVDDYILVTRIPSVISLGDFDTTFWQDPRPAISHLHDKHEETGADTRAHGRHDFLNARILCQSPECTTSIMADDKPSPGQPLDPNNHAIVIQNNYIAEGVTININSSNSYGSKHVAAQPAESTSSQCSLARPLGPVDYGRESVVFNGNTLGHQTNRSSITWTIQKQIQTPNQERLVGSYHIS</sequence>
<reference evidence="2" key="1">
    <citation type="journal article" date="2020" name="New Phytol.">
        <title>Comparative genomics reveals dynamic genome evolution in host specialist ectomycorrhizal fungi.</title>
        <authorList>
            <person name="Lofgren L.A."/>
            <person name="Nguyen N.H."/>
            <person name="Vilgalys R."/>
            <person name="Ruytinx J."/>
            <person name="Liao H.L."/>
            <person name="Branco S."/>
            <person name="Kuo A."/>
            <person name="LaButti K."/>
            <person name="Lipzen A."/>
            <person name="Andreopoulos W."/>
            <person name="Pangilinan J."/>
            <person name="Riley R."/>
            <person name="Hundley H."/>
            <person name="Na H."/>
            <person name="Barry K."/>
            <person name="Grigoriev I.V."/>
            <person name="Stajich J.E."/>
            <person name="Kennedy P.G."/>
        </authorList>
    </citation>
    <scope>NUCLEOTIDE SEQUENCE</scope>
    <source>
        <strain evidence="2">FC203</strain>
    </source>
</reference>
<dbReference type="Proteomes" id="UP001195769">
    <property type="component" value="Unassembled WGS sequence"/>
</dbReference>
<protein>
    <submittedName>
        <fullName evidence="2">Uncharacterized protein</fullName>
    </submittedName>
</protein>
<organism evidence="2 3">
    <name type="scientific">Suillus fuscotomentosus</name>
    <dbReference type="NCBI Taxonomy" id="1912939"/>
    <lineage>
        <taxon>Eukaryota</taxon>
        <taxon>Fungi</taxon>
        <taxon>Dikarya</taxon>
        <taxon>Basidiomycota</taxon>
        <taxon>Agaricomycotina</taxon>
        <taxon>Agaricomycetes</taxon>
        <taxon>Agaricomycetidae</taxon>
        <taxon>Boletales</taxon>
        <taxon>Suillineae</taxon>
        <taxon>Suillaceae</taxon>
        <taxon>Suillus</taxon>
    </lineage>
</organism>
<feature type="signal peptide" evidence="1">
    <location>
        <begin position="1"/>
        <end position="23"/>
    </location>
</feature>
<evidence type="ECO:0000313" key="2">
    <source>
        <dbReference type="EMBL" id="KAG1905711.1"/>
    </source>
</evidence>
<comment type="caution">
    <text evidence="2">The sequence shown here is derived from an EMBL/GenBank/DDBJ whole genome shotgun (WGS) entry which is preliminary data.</text>
</comment>
<dbReference type="EMBL" id="JABBWK010000006">
    <property type="protein sequence ID" value="KAG1905711.1"/>
    <property type="molecule type" value="Genomic_DNA"/>
</dbReference>
<name>A0AAD4HRB4_9AGAM</name>
<evidence type="ECO:0000256" key="1">
    <source>
        <dbReference type="SAM" id="SignalP"/>
    </source>
</evidence>
<gene>
    <name evidence="2" type="ORF">F5891DRAFT_975881</name>
</gene>
<evidence type="ECO:0000313" key="3">
    <source>
        <dbReference type="Proteomes" id="UP001195769"/>
    </source>
</evidence>